<comment type="similarity">
    <text evidence="2">Belongs to the MGR2 family.</text>
</comment>
<evidence type="ECO:0000256" key="3">
    <source>
        <dbReference type="ARBA" id="ARBA00022692"/>
    </source>
</evidence>
<dbReference type="STRING" id="133412.A0A1R1YCN5"/>
<evidence type="ECO:0000256" key="2">
    <source>
        <dbReference type="ARBA" id="ARBA00007839"/>
    </source>
</evidence>
<reference evidence="7 9" key="1">
    <citation type="submission" date="2017-01" db="EMBL/GenBank/DDBJ databases">
        <authorList>
            <person name="Mah S.A."/>
            <person name="Swanson W.J."/>
            <person name="Moy G.W."/>
            <person name="Vacquier V.D."/>
        </authorList>
    </citation>
    <scope>NUCLEOTIDE SEQUENCE [LARGE SCALE GENOMIC DNA]</scope>
    <source>
        <strain evidence="7 9">GSMNP</strain>
    </source>
</reference>
<gene>
    <name evidence="7" type="ORF">AYI70_g1431</name>
    <name evidence="8" type="ORF">AYI70_g1432</name>
</gene>
<name>A0A1R1YCN5_9FUNG</name>
<evidence type="ECO:0000256" key="5">
    <source>
        <dbReference type="ARBA" id="ARBA00023136"/>
    </source>
</evidence>
<keyword evidence="9" id="KW-1185">Reference proteome</keyword>
<comment type="subcellular location">
    <subcellularLocation>
        <location evidence="1">Membrane</location>
    </subcellularLocation>
</comment>
<keyword evidence="3 6" id="KW-0812">Transmembrane</keyword>
<dbReference type="GO" id="GO:0045039">
    <property type="term" value="P:protein insertion into mitochondrial inner membrane"/>
    <property type="evidence" value="ECO:0007669"/>
    <property type="project" value="TreeGrafter"/>
</dbReference>
<evidence type="ECO:0000313" key="9">
    <source>
        <dbReference type="Proteomes" id="UP000187283"/>
    </source>
</evidence>
<feature type="transmembrane region" description="Helical" evidence="6">
    <location>
        <begin position="50"/>
        <end position="68"/>
    </location>
</feature>
<evidence type="ECO:0000313" key="7">
    <source>
        <dbReference type="EMBL" id="OMJ24667.1"/>
    </source>
</evidence>
<dbReference type="InterPro" id="IPR018450">
    <property type="entry name" value="Romo1/Mgr2"/>
</dbReference>
<dbReference type="PANTHER" id="PTHR28525">
    <property type="entry name" value="REACTIVE OXYGEN SPECIES MODULATOR 1"/>
    <property type="match status" value="1"/>
</dbReference>
<evidence type="ECO:0000256" key="6">
    <source>
        <dbReference type="SAM" id="Phobius"/>
    </source>
</evidence>
<keyword evidence="5 6" id="KW-0472">Membrane</keyword>
<proteinExistence type="inferred from homology"/>
<dbReference type="AlphaFoldDB" id="A0A1R1YCN5"/>
<organism evidence="7 9">
    <name type="scientific">Smittium culicis</name>
    <dbReference type="NCBI Taxonomy" id="133412"/>
    <lineage>
        <taxon>Eukaryota</taxon>
        <taxon>Fungi</taxon>
        <taxon>Fungi incertae sedis</taxon>
        <taxon>Zoopagomycota</taxon>
        <taxon>Kickxellomycotina</taxon>
        <taxon>Harpellomycetes</taxon>
        <taxon>Harpellales</taxon>
        <taxon>Legeriomycetaceae</taxon>
        <taxon>Smittium</taxon>
    </lineage>
</organism>
<dbReference type="GO" id="GO:0030150">
    <property type="term" value="P:protein import into mitochondrial matrix"/>
    <property type="evidence" value="ECO:0007669"/>
    <property type="project" value="TreeGrafter"/>
</dbReference>
<dbReference type="EMBL" id="LSSN01000301">
    <property type="protein sequence ID" value="OMJ24667.1"/>
    <property type="molecule type" value="Genomic_DNA"/>
</dbReference>
<accession>A0A1R1YCN5</accession>
<evidence type="ECO:0000256" key="1">
    <source>
        <dbReference type="ARBA" id="ARBA00004370"/>
    </source>
</evidence>
<dbReference type="Pfam" id="PF10247">
    <property type="entry name" value="Romo1"/>
    <property type="match status" value="1"/>
</dbReference>
<sequence>MNEPSVFDKLKMGFMMGGTVGACLGTLIGIYSTMKVGPGPRGYLASIGKYALGSGATFGFFMSIGSVIRTESLNGLPEHQLVSLQSMSNRNIYYPKSYASLLRNSHVKQE</sequence>
<dbReference type="Proteomes" id="UP000187283">
    <property type="component" value="Unassembled WGS sequence"/>
</dbReference>
<dbReference type="OrthoDB" id="5409308at2759"/>
<dbReference type="SMART" id="SM01378">
    <property type="entry name" value="Romo1"/>
    <property type="match status" value="1"/>
</dbReference>
<comment type="caution">
    <text evidence="7">The sequence shown here is derived from an EMBL/GenBank/DDBJ whole genome shotgun (WGS) entry which is preliminary data.</text>
</comment>
<evidence type="ECO:0000313" key="8">
    <source>
        <dbReference type="EMBL" id="OMJ24668.1"/>
    </source>
</evidence>
<dbReference type="GO" id="GO:0005744">
    <property type="term" value="C:TIM23 mitochondrial import inner membrane translocase complex"/>
    <property type="evidence" value="ECO:0007669"/>
    <property type="project" value="TreeGrafter"/>
</dbReference>
<dbReference type="EMBL" id="LSSN01000301">
    <property type="protein sequence ID" value="OMJ24668.1"/>
    <property type="molecule type" value="Genomic_DNA"/>
</dbReference>
<evidence type="ECO:0000256" key="4">
    <source>
        <dbReference type="ARBA" id="ARBA00022989"/>
    </source>
</evidence>
<protein>
    <submittedName>
        <fullName evidence="7">Protein MGR2</fullName>
    </submittedName>
</protein>
<keyword evidence="4 6" id="KW-1133">Transmembrane helix</keyword>
<feature type="transmembrane region" description="Helical" evidence="6">
    <location>
        <begin position="12"/>
        <end position="30"/>
    </location>
</feature>
<dbReference type="PANTHER" id="PTHR28525:SF1">
    <property type="entry name" value="REACTIVE OXYGEN SPECIES MODULATOR 1"/>
    <property type="match status" value="1"/>
</dbReference>